<dbReference type="Gene3D" id="3.40.50.2300">
    <property type="match status" value="1"/>
</dbReference>
<feature type="domain" description="OmpR/PhoB-type" evidence="11">
    <location>
        <begin position="127"/>
        <end position="226"/>
    </location>
</feature>
<dbReference type="Pfam" id="PF00072">
    <property type="entry name" value="Response_reg"/>
    <property type="match status" value="1"/>
</dbReference>
<protein>
    <recommendedName>
        <fullName evidence="1">Stage 0 sporulation protein A homolog</fullName>
    </recommendedName>
</protein>
<feature type="DNA-binding region" description="OmpR/PhoB-type" evidence="9">
    <location>
        <begin position="127"/>
        <end position="226"/>
    </location>
</feature>
<dbReference type="CDD" id="cd00383">
    <property type="entry name" value="trans_reg_C"/>
    <property type="match status" value="1"/>
</dbReference>
<dbReference type="GO" id="GO:0005829">
    <property type="term" value="C:cytosol"/>
    <property type="evidence" value="ECO:0007669"/>
    <property type="project" value="TreeGrafter"/>
</dbReference>
<dbReference type="InterPro" id="IPR039420">
    <property type="entry name" value="WalR-like"/>
</dbReference>
<dbReference type="FunFam" id="3.40.50.2300:FF:000001">
    <property type="entry name" value="DNA-binding response regulator PhoB"/>
    <property type="match status" value="1"/>
</dbReference>
<dbReference type="EMBL" id="FQZO01000002">
    <property type="protein sequence ID" value="SHI92671.1"/>
    <property type="molecule type" value="Genomic_DNA"/>
</dbReference>
<evidence type="ECO:0000256" key="8">
    <source>
        <dbReference type="PROSITE-ProRule" id="PRU00169"/>
    </source>
</evidence>
<evidence type="ECO:0000256" key="6">
    <source>
        <dbReference type="ARBA" id="ARBA00023163"/>
    </source>
</evidence>
<keyword evidence="6" id="KW-0804">Transcription</keyword>
<keyword evidence="13" id="KW-1185">Reference proteome</keyword>
<keyword evidence="4" id="KW-0805">Transcription regulation</keyword>
<evidence type="ECO:0000256" key="2">
    <source>
        <dbReference type="ARBA" id="ARBA00022553"/>
    </source>
</evidence>
<dbReference type="PANTHER" id="PTHR48111">
    <property type="entry name" value="REGULATOR OF RPOS"/>
    <property type="match status" value="1"/>
</dbReference>
<evidence type="ECO:0000256" key="4">
    <source>
        <dbReference type="ARBA" id="ARBA00023015"/>
    </source>
</evidence>
<feature type="modified residue" description="4-aspartylphosphate" evidence="8">
    <location>
        <position position="51"/>
    </location>
</feature>
<dbReference type="SUPFAM" id="SSF52172">
    <property type="entry name" value="CheY-like"/>
    <property type="match status" value="1"/>
</dbReference>
<dbReference type="Pfam" id="PF00486">
    <property type="entry name" value="Trans_reg_C"/>
    <property type="match status" value="1"/>
</dbReference>
<evidence type="ECO:0000256" key="1">
    <source>
        <dbReference type="ARBA" id="ARBA00018672"/>
    </source>
</evidence>
<gene>
    <name evidence="12" type="ORF">SAMN05444401_1806</name>
</gene>
<keyword evidence="5 9" id="KW-0238">DNA-binding</keyword>
<dbReference type="InterPro" id="IPR001789">
    <property type="entry name" value="Sig_transdc_resp-reg_receiver"/>
</dbReference>
<dbReference type="GO" id="GO:0032993">
    <property type="term" value="C:protein-DNA complex"/>
    <property type="evidence" value="ECO:0007669"/>
    <property type="project" value="TreeGrafter"/>
</dbReference>
<dbReference type="PANTHER" id="PTHR48111:SF40">
    <property type="entry name" value="PHOSPHATE REGULON TRANSCRIPTIONAL REGULATORY PROTEIN PHOB"/>
    <property type="match status" value="1"/>
</dbReference>
<dbReference type="GO" id="GO:0006355">
    <property type="term" value="P:regulation of DNA-templated transcription"/>
    <property type="evidence" value="ECO:0007669"/>
    <property type="project" value="InterPro"/>
</dbReference>
<dbReference type="RefSeq" id="WP_073005675.1">
    <property type="nucleotide sequence ID" value="NZ_FQZO01000002.1"/>
</dbReference>
<dbReference type="SMART" id="SM00862">
    <property type="entry name" value="Trans_reg_C"/>
    <property type="match status" value="1"/>
</dbReference>
<evidence type="ECO:0000256" key="9">
    <source>
        <dbReference type="PROSITE-ProRule" id="PRU01091"/>
    </source>
</evidence>
<dbReference type="GO" id="GO:0000976">
    <property type="term" value="F:transcription cis-regulatory region binding"/>
    <property type="evidence" value="ECO:0007669"/>
    <property type="project" value="TreeGrafter"/>
</dbReference>
<comment type="function">
    <text evidence="7">May play the central regulatory role in sporulation. It may be an element of the effector pathway responsible for the activation of sporulation genes in response to nutritional stress. Spo0A may act in concert with spo0H (a sigma factor) to control the expression of some genes that are critical to the sporulation process.</text>
</comment>
<dbReference type="InterPro" id="IPR001867">
    <property type="entry name" value="OmpR/PhoB-type_DNA-bd"/>
</dbReference>
<dbReference type="PROSITE" id="PS50110">
    <property type="entry name" value="RESPONSE_REGULATORY"/>
    <property type="match status" value="1"/>
</dbReference>
<evidence type="ECO:0000313" key="12">
    <source>
        <dbReference type="EMBL" id="SHI92671.1"/>
    </source>
</evidence>
<accession>A0A1M6F4S2</accession>
<evidence type="ECO:0000259" key="10">
    <source>
        <dbReference type="PROSITE" id="PS50110"/>
    </source>
</evidence>
<dbReference type="InterPro" id="IPR011006">
    <property type="entry name" value="CheY-like_superfamily"/>
</dbReference>
<dbReference type="OrthoDB" id="9790442at2"/>
<dbReference type="FunFam" id="1.10.10.10:FF:000018">
    <property type="entry name" value="DNA-binding response regulator ResD"/>
    <property type="match status" value="1"/>
</dbReference>
<dbReference type="Gene3D" id="6.10.250.690">
    <property type="match status" value="1"/>
</dbReference>
<dbReference type="Gene3D" id="1.10.10.10">
    <property type="entry name" value="Winged helix-like DNA-binding domain superfamily/Winged helix DNA-binding domain"/>
    <property type="match status" value="1"/>
</dbReference>
<organism evidence="12 13">
    <name type="scientific">Clostridium amylolyticum</name>
    <dbReference type="NCBI Taxonomy" id="1121298"/>
    <lineage>
        <taxon>Bacteria</taxon>
        <taxon>Bacillati</taxon>
        <taxon>Bacillota</taxon>
        <taxon>Clostridia</taxon>
        <taxon>Eubacteriales</taxon>
        <taxon>Clostridiaceae</taxon>
        <taxon>Clostridium</taxon>
    </lineage>
</organism>
<keyword evidence="2 8" id="KW-0597">Phosphoprotein</keyword>
<dbReference type="Proteomes" id="UP000184080">
    <property type="component" value="Unassembled WGS sequence"/>
</dbReference>
<proteinExistence type="predicted"/>
<evidence type="ECO:0000256" key="3">
    <source>
        <dbReference type="ARBA" id="ARBA00023012"/>
    </source>
</evidence>
<evidence type="ECO:0000259" key="11">
    <source>
        <dbReference type="PROSITE" id="PS51755"/>
    </source>
</evidence>
<dbReference type="AlphaFoldDB" id="A0A1M6F4S2"/>
<dbReference type="STRING" id="1121298.SAMN05444401_1806"/>
<dbReference type="CDD" id="cd17574">
    <property type="entry name" value="REC_OmpR"/>
    <property type="match status" value="1"/>
</dbReference>
<keyword evidence="3" id="KW-0902">Two-component regulatory system</keyword>
<dbReference type="InterPro" id="IPR036388">
    <property type="entry name" value="WH-like_DNA-bd_sf"/>
</dbReference>
<sequence>MNILIAEDERDIRNLVNLHLSKDGYKIFEAENGLEAINIFEKNNIDLAVLDVMMPIMDGINVLRKIRESSTIPVIFLTARGEESDKILGLGLGADDYIVKPFSPLELSARVQAHLRRYYKYTAEKPIREVIIGDITINKESYTVYKKNNKVDLNAKEYRILELLMDNPGRVFTKKQIYEEVWGEPFYGDENTIMVHISHLRDKIEEDPKVPKYLKTIRGIGYKVENVVK</sequence>
<evidence type="ECO:0000256" key="5">
    <source>
        <dbReference type="ARBA" id="ARBA00023125"/>
    </source>
</evidence>
<dbReference type="SMART" id="SM00448">
    <property type="entry name" value="REC"/>
    <property type="match status" value="1"/>
</dbReference>
<dbReference type="GO" id="GO:0000156">
    <property type="term" value="F:phosphorelay response regulator activity"/>
    <property type="evidence" value="ECO:0007669"/>
    <property type="project" value="TreeGrafter"/>
</dbReference>
<name>A0A1M6F4S2_9CLOT</name>
<feature type="domain" description="Response regulatory" evidence="10">
    <location>
        <begin position="2"/>
        <end position="115"/>
    </location>
</feature>
<reference evidence="12 13" key="1">
    <citation type="submission" date="2016-11" db="EMBL/GenBank/DDBJ databases">
        <authorList>
            <person name="Jaros S."/>
            <person name="Januszkiewicz K."/>
            <person name="Wedrychowicz H."/>
        </authorList>
    </citation>
    <scope>NUCLEOTIDE SEQUENCE [LARGE SCALE GENOMIC DNA]</scope>
    <source>
        <strain evidence="12 13">DSM 21864</strain>
    </source>
</reference>
<evidence type="ECO:0000313" key="13">
    <source>
        <dbReference type="Proteomes" id="UP000184080"/>
    </source>
</evidence>
<dbReference type="PROSITE" id="PS51755">
    <property type="entry name" value="OMPR_PHOB"/>
    <property type="match status" value="1"/>
</dbReference>
<evidence type="ECO:0000256" key="7">
    <source>
        <dbReference type="ARBA" id="ARBA00024867"/>
    </source>
</evidence>